<accession>A0A0M0J5A0</accession>
<keyword evidence="3" id="KW-1185">Reference proteome</keyword>
<keyword evidence="1" id="KW-0472">Membrane</keyword>
<proteinExistence type="predicted"/>
<gene>
    <name evidence="2" type="ORF">Ctob_000930</name>
</gene>
<organism evidence="2 3">
    <name type="scientific">Chrysochromulina tobinii</name>
    <dbReference type="NCBI Taxonomy" id="1460289"/>
    <lineage>
        <taxon>Eukaryota</taxon>
        <taxon>Haptista</taxon>
        <taxon>Haptophyta</taxon>
        <taxon>Prymnesiophyceae</taxon>
        <taxon>Prymnesiales</taxon>
        <taxon>Chrysochromulinaceae</taxon>
        <taxon>Chrysochromulina</taxon>
    </lineage>
</organism>
<comment type="caution">
    <text evidence="2">The sequence shown here is derived from an EMBL/GenBank/DDBJ whole genome shotgun (WGS) entry which is preliminary data.</text>
</comment>
<name>A0A0M0J5A0_9EUKA</name>
<dbReference type="EMBL" id="JWZX01003344">
    <property type="protein sequence ID" value="KOO21660.1"/>
    <property type="molecule type" value="Genomic_DNA"/>
</dbReference>
<keyword evidence="1" id="KW-0812">Transmembrane</keyword>
<reference evidence="3" key="1">
    <citation type="journal article" date="2015" name="PLoS Genet.">
        <title>Genome Sequence and Transcriptome Analyses of Chrysochromulina tobin: Metabolic Tools for Enhanced Algal Fitness in the Prominent Order Prymnesiales (Haptophyceae).</title>
        <authorList>
            <person name="Hovde B.T."/>
            <person name="Deodato C.R."/>
            <person name="Hunsperger H.M."/>
            <person name="Ryken S.A."/>
            <person name="Yost W."/>
            <person name="Jha R.K."/>
            <person name="Patterson J."/>
            <person name="Monnat R.J. Jr."/>
            <person name="Barlow S.B."/>
            <person name="Starkenburg S.R."/>
            <person name="Cattolico R.A."/>
        </authorList>
    </citation>
    <scope>NUCLEOTIDE SEQUENCE</scope>
    <source>
        <strain evidence="3">CCMP291</strain>
    </source>
</reference>
<keyword evidence="1" id="KW-1133">Transmembrane helix</keyword>
<dbReference type="AlphaFoldDB" id="A0A0M0J5A0"/>
<evidence type="ECO:0000256" key="1">
    <source>
        <dbReference type="SAM" id="Phobius"/>
    </source>
</evidence>
<protein>
    <submittedName>
        <fullName evidence="2">Uncharacterized protein</fullName>
    </submittedName>
</protein>
<dbReference type="Proteomes" id="UP000037460">
    <property type="component" value="Unassembled WGS sequence"/>
</dbReference>
<sequence>MVLSKQPFMVRPRESGKNAFKMKPLDVAIAGAVHWAATSPMVLKNPKYAEYINMTARALLTPHEYVSAQQSKRAMPAEQTINGAYKKTEKVFQRTVDKDTNVLEMLKLPLMAPNMVLLGSYVLILGSILSVLSGSIFEYVVITGCVLVLQGSRPFGMEPQPELYVAGGAAVLGLLAMEASAPKAEPKKRKKK</sequence>
<evidence type="ECO:0000313" key="2">
    <source>
        <dbReference type="EMBL" id="KOO21660.1"/>
    </source>
</evidence>
<feature type="transmembrane region" description="Helical" evidence="1">
    <location>
        <begin position="115"/>
        <end position="142"/>
    </location>
</feature>
<evidence type="ECO:0000313" key="3">
    <source>
        <dbReference type="Proteomes" id="UP000037460"/>
    </source>
</evidence>